<name>A0ABV6S9T8_9SPHN</name>
<gene>
    <name evidence="2" type="ORF">ACFFF8_15520</name>
</gene>
<comment type="caution">
    <text evidence="2">The sequence shown here is derived from an EMBL/GenBank/DDBJ whole genome shotgun (WGS) entry which is preliminary data.</text>
</comment>
<evidence type="ECO:0000256" key="1">
    <source>
        <dbReference type="SAM" id="SignalP"/>
    </source>
</evidence>
<accession>A0ABV6S9T8</accession>
<keyword evidence="1" id="KW-0732">Signal</keyword>
<feature type="signal peptide" evidence="1">
    <location>
        <begin position="1"/>
        <end position="23"/>
    </location>
</feature>
<reference evidence="2 3" key="1">
    <citation type="submission" date="2024-09" db="EMBL/GenBank/DDBJ databases">
        <authorList>
            <person name="Sun Q."/>
            <person name="Mori K."/>
        </authorList>
    </citation>
    <scope>NUCLEOTIDE SEQUENCE [LARGE SCALE GENOMIC DNA]</scope>
    <source>
        <strain evidence="2 3">CICC 11035S</strain>
    </source>
</reference>
<keyword evidence="2" id="KW-0675">Receptor</keyword>
<evidence type="ECO:0000313" key="3">
    <source>
        <dbReference type="Proteomes" id="UP001589858"/>
    </source>
</evidence>
<dbReference type="EMBL" id="JBHLTM010000061">
    <property type="protein sequence ID" value="MFC0686002.1"/>
    <property type="molecule type" value="Genomic_DNA"/>
</dbReference>
<keyword evidence="3" id="KW-1185">Reference proteome</keyword>
<feature type="chain" id="PRO_5046712404" evidence="1">
    <location>
        <begin position="24"/>
        <end position="238"/>
    </location>
</feature>
<protein>
    <submittedName>
        <fullName evidence="2">TonB-dependent receptor</fullName>
    </submittedName>
</protein>
<organism evidence="2 3">
    <name type="scientific">Novosphingobium clariflavum</name>
    <dbReference type="NCBI Taxonomy" id="2029884"/>
    <lineage>
        <taxon>Bacteria</taxon>
        <taxon>Pseudomonadati</taxon>
        <taxon>Pseudomonadota</taxon>
        <taxon>Alphaproteobacteria</taxon>
        <taxon>Sphingomonadales</taxon>
        <taxon>Sphingomonadaceae</taxon>
        <taxon>Novosphingobium</taxon>
    </lineage>
</organism>
<dbReference type="RefSeq" id="WP_267218735.1">
    <property type="nucleotide sequence ID" value="NZ_JAPCWC010000002.1"/>
</dbReference>
<sequence>MARRQWAYAVAFLGTLVPLGAIAQDEGSQEVVVTAARRDAEDYSATMPAVGLRRKADFAIVEVTVSGDSRDKAQRESEIYDMIRSAIAAAPRAGVQLAYGERTLQPLTAQNYRNLTLRNDSRPDSQRTSFLAKVPLTGTMDAQGAQAAITRFVKSVEPVGRALMSQSDDLTLSIVAPDQYRGQIADAIAADARGMASRLGNGYGVEIEGLQCPVEWARAGLSEVLLFLPYKLKVVPVG</sequence>
<dbReference type="Proteomes" id="UP001589858">
    <property type="component" value="Unassembled WGS sequence"/>
</dbReference>
<evidence type="ECO:0000313" key="2">
    <source>
        <dbReference type="EMBL" id="MFC0686002.1"/>
    </source>
</evidence>
<proteinExistence type="predicted"/>